<accession>A0A6I5NC02</accession>
<reference evidence="13 14" key="1">
    <citation type="submission" date="2019-09" db="EMBL/GenBank/DDBJ databases">
        <title>Phylogenetic characterization of a novel taxon of the genus Bifidobacterium: Bifidobacterium choloepi sp. nov.</title>
        <authorList>
            <person name="Modesto M."/>
            <person name="Satti M."/>
        </authorList>
    </citation>
    <scope>NUCLEOTIDE SEQUENCE [LARGE SCALE GENOMIC DNA]</scope>
    <source>
        <strain evidence="13 14">BRDM6</strain>
    </source>
</reference>
<dbReference type="Pfam" id="PF03033">
    <property type="entry name" value="Glyco_transf_28"/>
    <property type="match status" value="1"/>
</dbReference>
<keyword evidence="1 10" id="KW-1003">Cell membrane</keyword>
<dbReference type="InterPro" id="IPR006009">
    <property type="entry name" value="GlcNAc_MurG"/>
</dbReference>
<dbReference type="InterPro" id="IPR004276">
    <property type="entry name" value="GlycoTrans_28_N"/>
</dbReference>
<dbReference type="Proteomes" id="UP000469292">
    <property type="component" value="Unassembled WGS sequence"/>
</dbReference>
<keyword evidence="4 10" id="KW-0808">Transferase</keyword>
<dbReference type="GO" id="GO:0071555">
    <property type="term" value="P:cell wall organization"/>
    <property type="evidence" value="ECO:0007669"/>
    <property type="project" value="UniProtKB-KW"/>
</dbReference>
<evidence type="ECO:0000256" key="9">
    <source>
        <dbReference type="ARBA" id="ARBA00023316"/>
    </source>
</evidence>
<dbReference type="CDD" id="cd03785">
    <property type="entry name" value="GT28_MurG"/>
    <property type="match status" value="1"/>
</dbReference>
<comment type="pathway">
    <text evidence="10">Cell wall biogenesis; peptidoglycan biosynthesis.</text>
</comment>
<dbReference type="GO" id="GO:0050511">
    <property type="term" value="F:undecaprenyldiphospho-muramoylpentapeptide beta-N-acetylglucosaminyltransferase activity"/>
    <property type="evidence" value="ECO:0007669"/>
    <property type="project" value="UniProtKB-UniRule"/>
</dbReference>
<keyword evidence="3 10" id="KW-0328">Glycosyltransferase</keyword>
<dbReference type="EC" id="2.4.1.227" evidence="10"/>
<evidence type="ECO:0000256" key="2">
    <source>
        <dbReference type="ARBA" id="ARBA00022618"/>
    </source>
</evidence>
<evidence type="ECO:0000256" key="1">
    <source>
        <dbReference type="ARBA" id="ARBA00022475"/>
    </source>
</evidence>
<dbReference type="GO" id="GO:0005886">
    <property type="term" value="C:plasma membrane"/>
    <property type="evidence" value="ECO:0007669"/>
    <property type="project" value="UniProtKB-SubCell"/>
</dbReference>
<feature type="domain" description="Glycosyl transferase family 28 C-terminal" evidence="12">
    <location>
        <begin position="235"/>
        <end position="411"/>
    </location>
</feature>
<comment type="caution">
    <text evidence="10">Lacks conserved residue(s) required for the propagation of feature annotation.</text>
</comment>
<dbReference type="UniPathway" id="UPA00219"/>
<comment type="catalytic activity">
    <reaction evidence="10">
        <text>di-trans,octa-cis-undecaprenyl diphospho-N-acetyl-alpha-D-muramoyl-L-alanyl-D-glutamyl-meso-2,6-diaminopimeloyl-D-alanyl-D-alanine + UDP-N-acetyl-alpha-D-glucosamine = di-trans,octa-cis-undecaprenyl diphospho-[N-acetyl-alpha-D-glucosaminyl-(1-&gt;4)]-N-acetyl-alpha-D-muramoyl-L-alanyl-D-glutamyl-meso-2,6-diaminopimeloyl-D-alanyl-D-alanine + UDP + H(+)</text>
        <dbReference type="Rhea" id="RHEA:31227"/>
        <dbReference type="ChEBI" id="CHEBI:15378"/>
        <dbReference type="ChEBI" id="CHEBI:57705"/>
        <dbReference type="ChEBI" id="CHEBI:58223"/>
        <dbReference type="ChEBI" id="CHEBI:61387"/>
        <dbReference type="ChEBI" id="CHEBI:61388"/>
        <dbReference type="EC" id="2.4.1.227"/>
    </reaction>
</comment>
<dbReference type="AlphaFoldDB" id="A0A6I5NC02"/>
<organism evidence="13 14">
    <name type="scientific">Bifidobacterium choloepi</name>
    <dbReference type="NCBI Taxonomy" id="2614131"/>
    <lineage>
        <taxon>Bacteria</taxon>
        <taxon>Bacillati</taxon>
        <taxon>Actinomycetota</taxon>
        <taxon>Actinomycetes</taxon>
        <taxon>Bifidobacteriales</taxon>
        <taxon>Bifidobacteriaceae</taxon>
        <taxon>Bifidobacterium</taxon>
    </lineage>
</organism>
<dbReference type="RefSeq" id="WP_163227654.1">
    <property type="nucleotide sequence ID" value="NZ_VYSG01000002.1"/>
</dbReference>
<keyword evidence="8 10" id="KW-0131">Cell cycle</keyword>
<dbReference type="PANTHER" id="PTHR21015">
    <property type="entry name" value="UDP-N-ACETYLGLUCOSAMINE--N-ACETYLMURAMYL-(PENTAPEPTIDE) PYROPHOSPHORYL-UNDECAPRENOL N-ACETYLGLUCOSAMINE TRANSFERASE 1"/>
    <property type="match status" value="1"/>
</dbReference>
<keyword evidence="6 10" id="KW-0573">Peptidoglycan synthesis</keyword>
<evidence type="ECO:0000313" key="13">
    <source>
        <dbReference type="EMBL" id="NEG70050.1"/>
    </source>
</evidence>
<evidence type="ECO:0000256" key="5">
    <source>
        <dbReference type="ARBA" id="ARBA00022960"/>
    </source>
</evidence>
<dbReference type="PANTHER" id="PTHR21015:SF22">
    <property type="entry name" value="GLYCOSYLTRANSFERASE"/>
    <property type="match status" value="1"/>
</dbReference>
<dbReference type="Gene3D" id="3.40.50.2000">
    <property type="entry name" value="Glycogen Phosphorylase B"/>
    <property type="match status" value="2"/>
</dbReference>
<comment type="subcellular location">
    <subcellularLocation>
        <location evidence="10">Cell membrane</location>
        <topology evidence="10">Peripheral membrane protein</topology>
        <orientation evidence="10">Cytoplasmic side</orientation>
    </subcellularLocation>
</comment>
<keyword evidence="9 10" id="KW-0961">Cell wall biogenesis/degradation</keyword>
<proteinExistence type="inferred from homology"/>
<feature type="binding site" evidence="10">
    <location>
        <position position="242"/>
    </location>
    <ligand>
        <name>UDP-N-acetyl-alpha-D-glucosamine</name>
        <dbReference type="ChEBI" id="CHEBI:57705"/>
    </ligand>
</feature>
<dbReference type="GO" id="GO:0008360">
    <property type="term" value="P:regulation of cell shape"/>
    <property type="evidence" value="ECO:0007669"/>
    <property type="project" value="UniProtKB-KW"/>
</dbReference>
<evidence type="ECO:0000256" key="10">
    <source>
        <dbReference type="HAMAP-Rule" id="MF_00033"/>
    </source>
</evidence>
<feature type="binding site" evidence="10">
    <location>
        <position position="353"/>
    </location>
    <ligand>
        <name>UDP-N-acetyl-alpha-D-glucosamine</name>
        <dbReference type="ChEBI" id="CHEBI:57705"/>
    </ligand>
</feature>
<comment type="caution">
    <text evidence="13">The sequence shown here is derived from an EMBL/GenBank/DDBJ whole genome shotgun (WGS) entry which is preliminary data.</text>
</comment>
<dbReference type="EMBL" id="VYSG01000002">
    <property type="protein sequence ID" value="NEG70050.1"/>
    <property type="molecule type" value="Genomic_DNA"/>
</dbReference>
<evidence type="ECO:0000259" key="12">
    <source>
        <dbReference type="Pfam" id="PF04101"/>
    </source>
</evidence>
<feature type="binding site" evidence="10">
    <location>
        <position position="202"/>
    </location>
    <ligand>
        <name>UDP-N-acetyl-alpha-D-glucosamine</name>
        <dbReference type="ChEBI" id="CHEBI:57705"/>
    </ligand>
</feature>
<dbReference type="InterPro" id="IPR007235">
    <property type="entry name" value="Glyco_trans_28_C"/>
</dbReference>
<keyword evidence="7 10" id="KW-0472">Membrane</keyword>
<dbReference type="GO" id="GO:0009252">
    <property type="term" value="P:peptidoglycan biosynthetic process"/>
    <property type="evidence" value="ECO:0007669"/>
    <property type="project" value="UniProtKB-UniRule"/>
</dbReference>
<evidence type="ECO:0000259" key="11">
    <source>
        <dbReference type="Pfam" id="PF03033"/>
    </source>
</evidence>
<gene>
    <name evidence="10" type="primary">murG</name>
    <name evidence="13" type="ORF">F6S87_05480</name>
</gene>
<name>A0A6I5NC02_9BIFI</name>
<feature type="binding site" evidence="10">
    <location>
        <position position="132"/>
    </location>
    <ligand>
        <name>UDP-N-acetyl-alpha-D-glucosamine</name>
        <dbReference type="ChEBI" id="CHEBI:57705"/>
    </ligand>
</feature>
<dbReference type="GO" id="GO:0051301">
    <property type="term" value="P:cell division"/>
    <property type="evidence" value="ECO:0007669"/>
    <property type="project" value="UniProtKB-KW"/>
</dbReference>
<evidence type="ECO:0000256" key="3">
    <source>
        <dbReference type="ARBA" id="ARBA00022676"/>
    </source>
</evidence>
<evidence type="ECO:0000256" key="4">
    <source>
        <dbReference type="ARBA" id="ARBA00022679"/>
    </source>
</evidence>
<evidence type="ECO:0000256" key="7">
    <source>
        <dbReference type="ARBA" id="ARBA00023136"/>
    </source>
</evidence>
<feature type="binding site" evidence="10">
    <location>
        <begin position="18"/>
        <end position="20"/>
    </location>
    <ligand>
        <name>UDP-N-acetyl-alpha-D-glucosamine</name>
        <dbReference type="ChEBI" id="CHEBI:57705"/>
    </ligand>
</feature>
<dbReference type="SUPFAM" id="SSF53756">
    <property type="entry name" value="UDP-Glycosyltransferase/glycogen phosphorylase"/>
    <property type="match status" value="1"/>
</dbReference>
<keyword evidence="5 10" id="KW-0133">Cell shape</keyword>
<evidence type="ECO:0000256" key="8">
    <source>
        <dbReference type="ARBA" id="ARBA00023306"/>
    </source>
</evidence>
<sequence>MDREAHATTHIVLAGGGTAGHVNPLLAVAAAISRREPDAEVVALGTAVGLEASLVPAAGYQLETIEKVPFPRRPNAYLFKFPAKWAKETRKVRDILTGHHADVVVGFGGYASAPAYSAAHKMGIPVVIHEQNARAGMANKLGSRYAEFIGTAYDNTGLTPGKAKVPASAVNHSNDSSAGAASAASGTVTVPTVIERVGLPLRPAIADLAARLETDRAAARRDGAKALGLDPDRPIVVVTGGSLGAVSLNRAVAGAAKDLLAHAQVVHLTGKGKIDEVRDLVIKSAGADVLTGLGEESTPGRDYHAAQYLERIDLAFACADLVICRSGAGSVSELTALGLPAIYVPLPIGNGEQRFNAQPVVEAGGGMLVADRDFTADWVRANVPGLLANPAKLREFGDRAWQYGIRDAADRMAVRILDIAHRNH</sequence>
<dbReference type="Pfam" id="PF04101">
    <property type="entry name" value="Glyco_tran_28_C"/>
    <property type="match status" value="1"/>
</dbReference>
<keyword evidence="2 10" id="KW-0132">Cell division</keyword>
<dbReference type="HAMAP" id="MF_00033">
    <property type="entry name" value="MurG"/>
    <property type="match status" value="1"/>
</dbReference>
<evidence type="ECO:0000313" key="14">
    <source>
        <dbReference type="Proteomes" id="UP000469292"/>
    </source>
</evidence>
<evidence type="ECO:0000256" key="6">
    <source>
        <dbReference type="ARBA" id="ARBA00022984"/>
    </source>
</evidence>
<comment type="function">
    <text evidence="10">Cell wall formation. Catalyzes the transfer of a GlcNAc subunit on undecaprenyl-pyrophosphoryl-MurNAc-pentapeptide (lipid intermediate I) to form undecaprenyl-pyrophosphoryl-MurNAc-(pentapeptide)GlcNAc (lipid intermediate II).</text>
</comment>
<feature type="domain" description="Glycosyltransferase family 28 N-terminal" evidence="11">
    <location>
        <begin position="11"/>
        <end position="147"/>
    </location>
</feature>
<keyword evidence="14" id="KW-1185">Reference proteome</keyword>
<protein>
    <recommendedName>
        <fullName evidence="10">UDP-N-acetylglucosamine--N-acetylmuramyl-(pentapeptide) pyrophosphoryl-undecaprenol N-acetylglucosamine transferase</fullName>
        <ecNumber evidence="10">2.4.1.227</ecNumber>
    </recommendedName>
    <alternativeName>
        <fullName evidence="10">Undecaprenyl-PP-MurNAc-pentapeptide-UDPGlcNAc GlcNAc transferase</fullName>
    </alternativeName>
</protein>
<dbReference type="GO" id="GO:0005975">
    <property type="term" value="P:carbohydrate metabolic process"/>
    <property type="evidence" value="ECO:0007669"/>
    <property type="project" value="InterPro"/>
</dbReference>
<comment type="similarity">
    <text evidence="10">Belongs to the glycosyltransferase 28 family. MurG subfamily.</text>
</comment>